<proteinExistence type="predicted"/>
<name>A0A975PA14_9RHOB</name>
<dbReference type="EMBL" id="CP076362">
    <property type="protein sequence ID" value="QWK92265.1"/>
    <property type="molecule type" value="Genomic_DNA"/>
</dbReference>
<reference evidence="1" key="1">
    <citation type="submission" date="2021-06" db="EMBL/GenBank/DDBJ databases">
        <authorList>
            <person name="Lee C.-S."/>
            <person name="Jin L."/>
        </authorList>
    </citation>
    <scope>NUCLEOTIDE SEQUENCE</scope>
    <source>
        <strain evidence="1">Con5</strain>
        <plasmid evidence="1">p1</plasmid>
    </source>
</reference>
<keyword evidence="2" id="KW-1185">Reference proteome</keyword>
<organism evidence="1 2">
    <name type="scientific">Gemmobacter fulvus</name>
    <dbReference type="NCBI Taxonomy" id="2840474"/>
    <lineage>
        <taxon>Bacteria</taxon>
        <taxon>Pseudomonadati</taxon>
        <taxon>Pseudomonadota</taxon>
        <taxon>Alphaproteobacteria</taxon>
        <taxon>Rhodobacterales</taxon>
        <taxon>Paracoccaceae</taxon>
        <taxon>Gemmobacter</taxon>
    </lineage>
</organism>
<dbReference type="GO" id="GO:0016746">
    <property type="term" value="F:acyltransferase activity"/>
    <property type="evidence" value="ECO:0007669"/>
    <property type="project" value="InterPro"/>
</dbReference>
<evidence type="ECO:0008006" key="3">
    <source>
        <dbReference type="Google" id="ProtNLM"/>
    </source>
</evidence>
<protein>
    <recommendedName>
        <fullName evidence="3">Beta-ketoacyl-[acyl-carrier-protein] synthase III C-terminal domain-containing protein</fullName>
    </recommendedName>
</protein>
<evidence type="ECO:0000313" key="1">
    <source>
        <dbReference type="EMBL" id="QWK92265.1"/>
    </source>
</evidence>
<evidence type="ECO:0000313" key="2">
    <source>
        <dbReference type="Proteomes" id="UP000679352"/>
    </source>
</evidence>
<gene>
    <name evidence="1" type="ORF">KM031_18420</name>
</gene>
<dbReference type="Gene3D" id="3.40.47.10">
    <property type="match status" value="1"/>
</dbReference>
<dbReference type="Proteomes" id="UP000679352">
    <property type="component" value="Plasmid p1"/>
</dbReference>
<geneLocation type="plasmid" evidence="1 2">
    <name>p1</name>
</geneLocation>
<dbReference type="RefSeq" id="WP_215505055.1">
    <property type="nucleotide sequence ID" value="NZ_CP076362.1"/>
</dbReference>
<dbReference type="InterPro" id="IPR016039">
    <property type="entry name" value="Thiolase-like"/>
</dbReference>
<dbReference type="KEGG" id="gfu:KM031_18420"/>
<dbReference type="AlphaFoldDB" id="A0A975PA14"/>
<dbReference type="SUPFAM" id="SSF53901">
    <property type="entry name" value="Thiolase-like"/>
    <property type="match status" value="1"/>
</dbReference>
<accession>A0A975PA14</accession>
<sequence>MLSLTAVHLADRHLVPTPLAALGDSHGLTPDQLRMYHRFYGLQGVACHPGDLGPMLAPVLARAVASLPPAQRVRGQLFYCKTQTHNTLADRHWLRALADAQGLAGWEASAVTMTSCASALTLLHFAGLADTREPLIVLTGEKAFHPSVSRLPVGLLAEVPAAALFNSAAGGWQVRGTTVRHLPQFYQNPDAMAAEDRRALQGCYVDALRAFLHDSLAHYAPHLRDDFTFLPHNLNQPVTTQLIRHFGWQSRSFQGDVAQIGHAYCSDIFVNLRAFEAAGPTASDQLLVLAAGTGVTFATCLLDRTPTDPKTGHCT</sequence>
<keyword evidence="1" id="KW-0614">Plasmid</keyword>